<proteinExistence type="predicted"/>
<organism evidence="4">
    <name type="scientific">Soboliphyme baturini</name>
    <dbReference type="NCBI Taxonomy" id="241478"/>
    <lineage>
        <taxon>Eukaryota</taxon>
        <taxon>Metazoa</taxon>
        <taxon>Ecdysozoa</taxon>
        <taxon>Nematoda</taxon>
        <taxon>Enoplea</taxon>
        <taxon>Dorylaimia</taxon>
        <taxon>Dioctophymatida</taxon>
        <taxon>Dioctophymatoidea</taxon>
        <taxon>Soboliphymatidae</taxon>
        <taxon>Soboliphyme</taxon>
    </lineage>
</organism>
<sequence length="226" mass="24236">MKVRKHATPVDPDPGSLAGRGRGPMVGYLLFGSAVLRCALIFSSSKKHTFVVVVVQKQVLVMAKPETLEIARLAAGFASHKAHGRRTIAVVLANVDTGAGTAPATCKNMNYATSNMRRHHRSTIAANVDSRAAAHHTTVPNRTWTEDEVEVEDEVEGEDGKGPPAAREVEGAGRANDDDDDDATPTHNYRSSTRQLRVAMACVAPGGVRCPVIRRATEVLSYTVCL</sequence>
<feature type="region of interest" description="Disordered" evidence="1">
    <location>
        <begin position="153"/>
        <end position="193"/>
    </location>
</feature>
<accession>A0A183IL66</accession>
<gene>
    <name evidence="2" type="ORF">SBAD_LOCUS4362</name>
</gene>
<reference evidence="4" key="1">
    <citation type="submission" date="2016-06" db="UniProtKB">
        <authorList>
            <consortium name="WormBaseParasite"/>
        </authorList>
    </citation>
    <scope>IDENTIFICATION</scope>
</reference>
<evidence type="ECO:0000313" key="2">
    <source>
        <dbReference type="EMBL" id="VDP04132.1"/>
    </source>
</evidence>
<protein>
    <submittedName>
        <fullName evidence="2 4">Uncharacterized protein</fullName>
    </submittedName>
</protein>
<dbReference type="WBParaSite" id="SBAD_0000455201-mRNA-1">
    <property type="protein sequence ID" value="SBAD_0000455201-mRNA-1"/>
    <property type="gene ID" value="SBAD_0000455201"/>
</dbReference>
<evidence type="ECO:0000313" key="4">
    <source>
        <dbReference type="WBParaSite" id="SBAD_0000455201-mRNA-1"/>
    </source>
</evidence>
<evidence type="ECO:0000313" key="3">
    <source>
        <dbReference type="Proteomes" id="UP000270296"/>
    </source>
</evidence>
<dbReference type="EMBL" id="UZAM01008274">
    <property type="protein sequence ID" value="VDP04132.1"/>
    <property type="molecule type" value="Genomic_DNA"/>
</dbReference>
<evidence type="ECO:0000256" key="1">
    <source>
        <dbReference type="SAM" id="MobiDB-lite"/>
    </source>
</evidence>
<reference evidence="2 3" key="2">
    <citation type="submission" date="2018-11" db="EMBL/GenBank/DDBJ databases">
        <authorList>
            <consortium name="Pathogen Informatics"/>
        </authorList>
    </citation>
    <scope>NUCLEOTIDE SEQUENCE [LARGE SCALE GENOMIC DNA]</scope>
</reference>
<keyword evidence="3" id="KW-1185">Reference proteome</keyword>
<name>A0A183IL66_9BILA</name>
<dbReference type="Proteomes" id="UP000270296">
    <property type="component" value="Unassembled WGS sequence"/>
</dbReference>
<dbReference type="AlphaFoldDB" id="A0A183IL66"/>